<feature type="compositionally biased region" description="Basic residues" evidence="4">
    <location>
        <begin position="1015"/>
        <end position="1025"/>
    </location>
</feature>
<feature type="region of interest" description="Disordered" evidence="4">
    <location>
        <begin position="821"/>
        <end position="1025"/>
    </location>
</feature>
<feature type="compositionally biased region" description="Low complexity" evidence="4">
    <location>
        <begin position="855"/>
        <end position="878"/>
    </location>
</feature>
<dbReference type="AlphaFoldDB" id="A0AAF1BLT2"/>
<feature type="compositionally biased region" description="Basic and acidic residues" evidence="4">
    <location>
        <begin position="258"/>
        <end position="276"/>
    </location>
</feature>
<dbReference type="Pfam" id="PF13921">
    <property type="entry name" value="Myb_DNA-bind_6"/>
    <property type="match status" value="1"/>
</dbReference>
<feature type="domain" description="HTH myb-type" evidence="6">
    <location>
        <begin position="670"/>
        <end position="730"/>
    </location>
</feature>
<dbReference type="SMART" id="SM00717">
    <property type="entry name" value="SANT"/>
    <property type="match status" value="2"/>
</dbReference>
<evidence type="ECO:0000313" key="7">
    <source>
        <dbReference type="EMBL" id="WOO82590.1"/>
    </source>
</evidence>
<dbReference type="InterPro" id="IPR009057">
    <property type="entry name" value="Homeodomain-like_sf"/>
</dbReference>
<evidence type="ECO:0000256" key="1">
    <source>
        <dbReference type="ARBA" id="ARBA00004123"/>
    </source>
</evidence>
<keyword evidence="2" id="KW-0238">DNA-binding</keyword>
<feature type="domain" description="Myb-like" evidence="5">
    <location>
        <begin position="612"/>
        <end position="661"/>
    </location>
</feature>
<protein>
    <submittedName>
        <fullName evidence="7">Cyclin-D-binding Myb-like transcription factor 1</fullName>
    </submittedName>
</protein>
<dbReference type="PANTHER" id="PTHR46380">
    <property type="entry name" value="CYCLIN-D-BINDING MYB-LIKE TRANSCRIPTION FACTOR 1"/>
    <property type="match status" value="1"/>
</dbReference>
<proteinExistence type="predicted"/>
<dbReference type="EMBL" id="CP086717">
    <property type="protein sequence ID" value="WOO82590.1"/>
    <property type="molecule type" value="Genomic_DNA"/>
</dbReference>
<reference evidence="7" key="1">
    <citation type="submission" date="2023-10" db="EMBL/GenBank/DDBJ databases">
        <authorList>
            <person name="Noh H."/>
        </authorList>
    </citation>
    <scope>NUCLEOTIDE SEQUENCE</scope>
    <source>
        <strain evidence="7">DUCC4014</strain>
    </source>
</reference>
<accession>A0AAF1BLT2</accession>
<evidence type="ECO:0000256" key="4">
    <source>
        <dbReference type="SAM" id="MobiDB-lite"/>
    </source>
</evidence>
<dbReference type="GO" id="GO:0005634">
    <property type="term" value="C:nucleus"/>
    <property type="evidence" value="ECO:0007669"/>
    <property type="project" value="UniProtKB-SubCell"/>
</dbReference>
<feature type="region of interest" description="Disordered" evidence="4">
    <location>
        <begin position="346"/>
        <end position="365"/>
    </location>
</feature>
<dbReference type="PROSITE" id="PS50090">
    <property type="entry name" value="MYB_LIKE"/>
    <property type="match status" value="2"/>
</dbReference>
<dbReference type="Proteomes" id="UP000827549">
    <property type="component" value="Chromosome 4"/>
</dbReference>
<feature type="compositionally biased region" description="Basic and acidic residues" evidence="4">
    <location>
        <begin position="844"/>
        <end position="854"/>
    </location>
</feature>
<evidence type="ECO:0000256" key="3">
    <source>
        <dbReference type="ARBA" id="ARBA00023242"/>
    </source>
</evidence>
<feature type="compositionally biased region" description="Basic and acidic residues" evidence="4">
    <location>
        <begin position="879"/>
        <end position="924"/>
    </location>
</feature>
<dbReference type="Gene3D" id="1.10.10.60">
    <property type="entry name" value="Homeodomain-like"/>
    <property type="match status" value="2"/>
</dbReference>
<dbReference type="GeneID" id="87809299"/>
<dbReference type="RefSeq" id="XP_062628622.1">
    <property type="nucleotide sequence ID" value="XM_062772638.1"/>
</dbReference>
<dbReference type="InterPro" id="IPR051651">
    <property type="entry name" value="DMTF1_DNA-bind_reg"/>
</dbReference>
<evidence type="ECO:0000256" key="2">
    <source>
        <dbReference type="ARBA" id="ARBA00023125"/>
    </source>
</evidence>
<keyword evidence="3" id="KW-0539">Nucleus</keyword>
<dbReference type="PANTHER" id="PTHR46380:SF2">
    <property type="entry name" value="CYCLIN-D-BINDING MYB-LIKE TRANSCRIPTION FACTOR 1"/>
    <property type="match status" value="1"/>
</dbReference>
<sequence>MPHKQGRRSIADQKGSSTTAPSRQVAGTGPTALALAEGQRKAEKAERKRVRAERREKRKSKREAKAARRESQGHAESLQAAASSDAEPSEPPTPKKPKEKKRKSEAVEQQVDTSHAAAPTAPFELFSAGVRVGSGGVDARPEKKKKKDKEEKRKSTPAGPSHQPEPETITDWRFDSPPTSALRGTLEDDDAPPFSLGAASAAPARPGFGGHRPRASEPVRVAEPLLRARTYWEPRQSLPAQANKESDEELELPAVTKVAEKQATRDKGKGKEKAADAAKSTTVPAVSEIVTAAPQEKTKGKEKATAKGKEKAVDKGKENEVPEMIEAPETVSAPVIPERGRRKVVESAAAKATDKAAPVEKVQRATRGRNIAADVVPSSQPSEREEAEVALPTVATPAEPPTPRTTRRTVAAAASASAPPAAAGPVGKVVRTKSLSGAQRGAPTYVPPEVAAEVATITDVDVFAKRQTARFYLTVPGANDKVSFEPALGKRTREKQQTDDELRSLLANEEDMFDFLASKWMSIAELQRLEAEGILKYRRGKFLQSELAAIHSGLEAFRRENNLDREGLREIILGKGLQSERAKYPRFFPEIARLCPGRPVRYVKECIKRLYDPRAHKGPWTEAEDRELLRLYEAHPRQWVTIAETIGRTETDCRDRYDGQLMFKGKIEQGAWSAEESQKLVEIITAVHAELGWDLSARDTPWEVVSQRFGGTRSATQCRKKWADHLSTRVINGKILDKASVDPALVIKTLRDLDLHHEYDINWPDVLKVLPVGYTLVHVRGQWDRWARSAGGETRAQLSLSELLNRIEKLYEPRGELTLSDERQVKKRATREKNKETGQGTEAEEGRRQRKEDPAAVAEKQAAAEAKAAAAEAKAAATAERKRLAAERKTAAEEKKKATAEKKAQAAEKKAQAAEKKRVEAEKREKRKSNAKSAEFVESDVEDGAEEEGADVEDEVDEVEAAEEAVEEEVEEEVDELDPTPVATPRATPTPSKRVKRDASAIEDDDEGTAARRVTTYKRTRSGRA</sequence>
<feature type="compositionally biased region" description="Low complexity" evidence="4">
    <location>
        <begin position="979"/>
        <end position="991"/>
    </location>
</feature>
<comment type="subcellular location">
    <subcellularLocation>
        <location evidence="1">Nucleus</location>
    </subcellularLocation>
</comment>
<dbReference type="InterPro" id="IPR001005">
    <property type="entry name" value="SANT/Myb"/>
</dbReference>
<feature type="compositionally biased region" description="Acidic residues" evidence="4">
    <location>
        <begin position="937"/>
        <end position="978"/>
    </location>
</feature>
<gene>
    <name evidence="7" type="primary">DMTF1</name>
    <name evidence="7" type="ORF">LOC62_04G006072</name>
</gene>
<dbReference type="GO" id="GO:0000981">
    <property type="term" value="F:DNA-binding transcription factor activity, RNA polymerase II-specific"/>
    <property type="evidence" value="ECO:0007669"/>
    <property type="project" value="TreeGrafter"/>
</dbReference>
<dbReference type="GO" id="GO:0000978">
    <property type="term" value="F:RNA polymerase II cis-regulatory region sequence-specific DNA binding"/>
    <property type="evidence" value="ECO:0007669"/>
    <property type="project" value="TreeGrafter"/>
</dbReference>
<feature type="compositionally biased region" description="Basic and acidic residues" evidence="4">
    <location>
        <begin position="296"/>
        <end position="320"/>
    </location>
</feature>
<dbReference type="SUPFAM" id="SSF46689">
    <property type="entry name" value="Homeodomain-like"/>
    <property type="match status" value="2"/>
</dbReference>
<feature type="compositionally biased region" description="Basic and acidic residues" evidence="4">
    <location>
        <begin position="352"/>
        <end position="363"/>
    </location>
</feature>
<feature type="compositionally biased region" description="Low complexity" evidence="4">
    <location>
        <begin position="408"/>
        <end position="428"/>
    </location>
</feature>
<feature type="domain" description="Myb-like" evidence="5">
    <location>
        <begin position="664"/>
        <end position="726"/>
    </location>
</feature>
<keyword evidence="8" id="KW-1185">Reference proteome</keyword>
<evidence type="ECO:0000313" key="8">
    <source>
        <dbReference type="Proteomes" id="UP000827549"/>
    </source>
</evidence>
<feature type="region of interest" description="Disordered" evidence="4">
    <location>
        <begin position="237"/>
        <end position="335"/>
    </location>
</feature>
<evidence type="ECO:0000259" key="5">
    <source>
        <dbReference type="PROSITE" id="PS50090"/>
    </source>
</evidence>
<dbReference type="InterPro" id="IPR017930">
    <property type="entry name" value="Myb_dom"/>
</dbReference>
<organism evidence="7 8">
    <name type="scientific">Vanrija pseudolonga</name>
    <dbReference type="NCBI Taxonomy" id="143232"/>
    <lineage>
        <taxon>Eukaryota</taxon>
        <taxon>Fungi</taxon>
        <taxon>Dikarya</taxon>
        <taxon>Basidiomycota</taxon>
        <taxon>Agaricomycotina</taxon>
        <taxon>Tremellomycetes</taxon>
        <taxon>Trichosporonales</taxon>
        <taxon>Trichosporonaceae</taxon>
        <taxon>Vanrija</taxon>
    </lineage>
</organism>
<feature type="compositionally biased region" description="Basic and acidic residues" evidence="4">
    <location>
        <begin position="63"/>
        <end position="73"/>
    </location>
</feature>
<feature type="region of interest" description="Disordered" evidence="4">
    <location>
        <begin position="374"/>
        <end position="428"/>
    </location>
</feature>
<feature type="compositionally biased region" description="Basic residues" evidence="4">
    <location>
        <begin position="47"/>
        <end position="62"/>
    </location>
</feature>
<dbReference type="CDD" id="cd00167">
    <property type="entry name" value="SANT"/>
    <property type="match status" value="1"/>
</dbReference>
<dbReference type="PROSITE" id="PS51294">
    <property type="entry name" value="HTH_MYB"/>
    <property type="match status" value="2"/>
</dbReference>
<name>A0AAF1BLT2_9TREE</name>
<feature type="region of interest" description="Disordered" evidence="4">
    <location>
        <begin position="1"/>
        <end position="220"/>
    </location>
</feature>
<evidence type="ECO:0000259" key="6">
    <source>
        <dbReference type="PROSITE" id="PS51294"/>
    </source>
</evidence>
<feature type="domain" description="HTH myb-type" evidence="6">
    <location>
        <begin position="612"/>
        <end position="665"/>
    </location>
</feature>